<dbReference type="AlphaFoldDB" id="A0AA36MJ00"/>
<name>A0AA36MJ00_9DINO</name>
<proteinExistence type="predicted"/>
<feature type="compositionally biased region" description="Basic residues" evidence="1">
    <location>
        <begin position="589"/>
        <end position="601"/>
    </location>
</feature>
<evidence type="ECO:0000313" key="3">
    <source>
        <dbReference type="Proteomes" id="UP001178507"/>
    </source>
</evidence>
<gene>
    <name evidence="2" type="ORF">EVOR1521_LOCUS3714</name>
</gene>
<keyword evidence="3" id="KW-1185">Reference proteome</keyword>
<evidence type="ECO:0000256" key="1">
    <source>
        <dbReference type="SAM" id="MobiDB-lite"/>
    </source>
</evidence>
<feature type="compositionally biased region" description="Basic residues" evidence="1">
    <location>
        <begin position="615"/>
        <end position="624"/>
    </location>
</feature>
<feature type="region of interest" description="Disordered" evidence="1">
    <location>
        <begin position="177"/>
        <end position="200"/>
    </location>
</feature>
<dbReference type="Proteomes" id="UP001178507">
    <property type="component" value="Unassembled WGS sequence"/>
</dbReference>
<dbReference type="EMBL" id="CAUJNA010000230">
    <property type="protein sequence ID" value="CAJ1374084.1"/>
    <property type="molecule type" value="Genomic_DNA"/>
</dbReference>
<accession>A0AA36MJ00</accession>
<feature type="compositionally biased region" description="Polar residues" evidence="1">
    <location>
        <begin position="177"/>
        <end position="187"/>
    </location>
</feature>
<comment type="caution">
    <text evidence="2">The sequence shown here is derived from an EMBL/GenBank/DDBJ whole genome shotgun (WGS) entry which is preliminary data.</text>
</comment>
<reference evidence="2" key="1">
    <citation type="submission" date="2023-08" db="EMBL/GenBank/DDBJ databases">
        <authorList>
            <person name="Chen Y."/>
            <person name="Shah S."/>
            <person name="Dougan E. K."/>
            <person name="Thang M."/>
            <person name="Chan C."/>
        </authorList>
    </citation>
    <scope>NUCLEOTIDE SEQUENCE</scope>
</reference>
<feature type="region of interest" description="Disordered" evidence="1">
    <location>
        <begin position="587"/>
        <end position="626"/>
    </location>
</feature>
<feature type="compositionally biased region" description="Pro residues" evidence="1">
    <location>
        <begin position="602"/>
        <end position="613"/>
    </location>
</feature>
<organism evidence="2 3">
    <name type="scientific">Effrenium voratum</name>
    <dbReference type="NCBI Taxonomy" id="2562239"/>
    <lineage>
        <taxon>Eukaryota</taxon>
        <taxon>Sar</taxon>
        <taxon>Alveolata</taxon>
        <taxon>Dinophyceae</taxon>
        <taxon>Suessiales</taxon>
        <taxon>Symbiodiniaceae</taxon>
        <taxon>Effrenium</taxon>
    </lineage>
</organism>
<sequence length="835" mass="92532">MGSSSVPGSMLRSGPCAGLRALALARRHRAAGRWLRPGGGWEWPAVAAVVPTKGGDVFPADVRMRRVASGALQREPRGCSCPATASFSRLEDLSHSGAGSAGLRKDRGDAWRRYARMLRSSSREGQHSSALLASAATAGARREANAGVWPSRVAAQMARSTERGMALVGRTQIGSNAGQLRSSNTRWSPYPGGRRTEASRCGRYRRQRGWRQRRLFAYAEGPCVPGGHAGRPWRCSPESCSASSQGDALPRLRRLQRRVPDPRSLPELKSGAANFRTAEPAEPSRSSRLREVVSERSLANFLTRQDDRKAIETPGSGKPPRPVIETWKPLRVLCDPRAFHRRRHLCDRLLPGAAELLLGDYALIVQQHSLHRPPQFGAEEGRWKVESGGTCSPARTERRQRRNILFQLNLKLPLMPFKHSSAQRRDAPLPVALPVACRKPMVPMERRSFLCLQNLAMPPSTFVPKLNFGESRLQAKRPWLTCASRQAIETVSALALGGADEQLFAGAAPLALRVGFRALDAFGRKTEEEAEEGKAVRERDMLLFTGSQLQEVRDLYPFLQETDTEPAEGRPPEAAFQQLTSSRTVLAAGKRRFPLPKRRGPPPRGPAPRPAARPPRLRGPRQRGRPGGCKVLIVGGLGFRKRKDETVLKTVTMSGLENTVIQPLCAGERLGFPNRFASMMLMGGRYLDQMDFDDLVLLSLSFGGESVMKVAEHMERSSRPARGVVLWDWMSPAPTIHAGYNRFDEQILRAAQEDPRRTDFLHLWNMAESCSLRLKSAFFLHAVQVENEEQVDFIEEECAQRSALAIRFQDLRSAHLDEETTRPTYQGAGISPAPF</sequence>
<feature type="region of interest" description="Disordered" evidence="1">
    <location>
        <begin position="237"/>
        <end position="287"/>
    </location>
</feature>
<protein>
    <submittedName>
        <fullName evidence="2">Uncharacterized protein</fullName>
    </submittedName>
</protein>
<evidence type="ECO:0000313" key="2">
    <source>
        <dbReference type="EMBL" id="CAJ1374084.1"/>
    </source>
</evidence>